<dbReference type="EMBL" id="JAWRVI010000001">
    <property type="protein sequence ID" value="KAK4095602.1"/>
    <property type="molecule type" value="Genomic_DNA"/>
</dbReference>
<keyword evidence="2" id="KW-1185">Reference proteome</keyword>
<sequence>MLRNFAVLSSPFRPIQSSPSAADMGASRVSDVIVSTSNIGIAVWTVLHREFPLAELLATYLVNSACQATPFFSLAGKHATGSIGHLSSDIRSTIPFRLAWSLLISCLQLDGSPAPCPLGGHILTERSGCHKSGPTDAKRRFSRLVYLHTPSLFLQRRPLPLKVTAPGVNSPQPTLPAILPTRQRYMQPLPKGAWSPHSPVTEVCSPLMAHPANVRLAIFVDGQQLNFDTGSPFPMDSTLFSIIRDALADWLVLFCPLTDIDTLNSRLRFSRRLLDTIVDPPRSHAPSSTQGVLSTSINSCDSIEETFRHEHGNFGVTAFRVACTGPYARTLRRQWERLDDHDRKAVVRFVATPTPSSKFLSFVKPETAVARNCPSMVRGGVKLVAPKPLGRSQHLSQPSPEFQDSNAARITSVDGNWGFDSFPQCKSIANLHCWSRSNPVL</sequence>
<reference evidence="1 2" key="1">
    <citation type="journal article" date="2024" name="Microbiol. Resour. Announc.">
        <title>Genome annotations for the ascomycete fungi Trichoderma harzianum, Trichoderma aggressivum, and Purpureocillium lilacinum.</title>
        <authorList>
            <person name="Beijen E.P.W."/>
            <person name="Ohm R.A."/>
        </authorList>
    </citation>
    <scope>NUCLEOTIDE SEQUENCE [LARGE SCALE GENOMIC DNA]</scope>
    <source>
        <strain evidence="1 2">CBS 150709</strain>
    </source>
</reference>
<gene>
    <name evidence="1" type="ORF">Purlil1_398</name>
</gene>
<evidence type="ECO:0000313" key="1">
    <source>
        <dbReference type="EMBL" id="KAK4095602.1"/>
    </source>
</evidence>
<evidence type="ECO:0000313" key="2">
    <source>
        <dbReference type="Proteomes" id="UP001287286"/>
    </source>
</evidence>
<protein>
    <submittedName>
        <fullName evidence="1">Uncharacterized protein</fullName>
    </submittedName>
</protein>
<name>A0ABR0CGQ6_PURLI</name>
<organism evidence="1 2">
    <name type="scientific">Purpureocillium lilacinum</name>
    <name type="common">Paecilomyces lilacinus</name>
    <dbReference type="NCBI Taxonomy" id="33203"/>
    <lineage>
        <taxon>Eukaryota</taxon>
        <taxon>Fungi</taxon>
        <taxon>Dikarya</taxon>
        <taxon>Ascomycota</taxon>
        <taxon>Pezizomycotina</taxon>
        <taxon>Sordariomycetes</taxon>
        <taxon>Hypocreomycetidae</taxon>
        <taxon>Hypocreales</taxon>
        <taxon>Ophiocordycipitaceae</taxon>
        <taxon>Purpureocillium</taxon>
    </lineage>
</organism>
<comment type="caution">
    <text evidence="1">The sequence shown here is derived from an EMBL/GenBank/DDBJ whole genome shotgun (WGS) entry which is preliminary data.</text>
</comment>
<accession>A0ABR0CGQ6</accession>
<dbReference type="Proteomes" id="UP001287286">
    <property type="component" value="Unassembled WGS sequence"/>
</dbReference>
<proteinExistence type="predicted"/>